<feature type="region of interest" description="Disordered" evidence="4">
    <location>
        <begin position="187"/>
        <end position="235"/>
    </location>
</feature>
<feature type="domain" description="H15" evidence="5">
    <location>
        <begin position="59"/>
        <end position="128"/>
    </location>
</feature>
<dbReference type="GO" id="GO:0000786">
    <property type="term" value="C:nucleosome"/>
    <property type="evidence" value="ECO:0007669"/>
    <property type="project" value="InterPro"/>
</dbReference>
<protein>
    <recommendedName>
        <fullName evidence="5">H15 domain-containing protein</fullName>
    </recommendedName>
</protein>
<evidence type="ECO:0000313" key="7">
    <source>
        <dbReference type="Proteomes" id="UP001064489"/>
    </source>
</evidence>
<accession>A0AAD5NNL1</accession>
<dbReference type="Gene3D" id="1.10.10.10">
    <property type="entry name" value="Winged helix-like DNA-binding domain superfamily/Winged helix DNA-binding domain"/>
    <property type="match status" value="1"/>
</dbReference>
<feature type="region of interest" description="Disordered" evidence="4">
    <location>
        <begin position="128"/>
        <end position="170"/>
    </location>
</feature>
<dbReference type="InterPro" id="IPR036388">
    <property type="entry name" value="WH-like_DNA-bd_sf"/>
</dbReference>
<feature type="compositionally biased region" description="Basic residues" evidence="4">
    <location>
        <begin position="224"/>
        <end position="233"/>
    </location>
</feature>
<dbReference type="Pfam" id="PF00538">
    <property type="entry name" value="Linker_histone"/>
    <property type="match status" value="1"/>
</dbReference>
<feature type="region of interest" description="Disordered" evidence="4">
    <location>
        <begin position="295"/>
        <end position="323"/>
    </location>
</feature>
<dbReference type="GO" id="GO:0045910">
    <property type="term" value="P:negative regulation of DNA recombination"/>
    <property type="evidence" value="ECO:0007669"/>
    <property type="project" value="TreeGrafter"/>
</dbReference>
<sequence length="449" mass="48004">MDPFPVPVALENQPPPSHPPPQQQPPVVFLPHHPSVAAAATAAIAASPAAPAAPPALNHPPPYAEMIYAAITALKEKDGSSKIAIGKHIEQTYSNLPANHSTLLTQHLQRLKNTGLLLMVKKSYKLPRSDAPVPETNNNNNGNQDNAVNISSSAHGPKTSRGRGRPPKNVNAVKADAVSVPVRLVDQPPHLTPAKRGRGRPKKIGGPPVGLGGVQKVPIGSGRRPGRPKKLKPVRSTNGVSLVHAHVQAQAQPISYAIGEANTVPVQVPVQNVGRPRGRGRPKKLAAAAMVKPVGRPMGRPVGRPKKSKSRTGRPVGRPRKIATEAAEAQAVTTIGDLRRKLEYFQTKVKQVVDVLKPQLTGESQISAVAAIQELEGLATMDITAPLREDAPQPPQVSWNLEDEISKIIETIVDLGFDFKGKSVNMADIMAELKRKLKLVGVLVVMKRF</sequence>
<feature type="compositionally biased region" description="Basic residues" evidence="4">
    <location>
        <begin position="303"/>
        <end position="321"/>
    </location>
</feature>
<dbReference type="PROSITE" id="PS51504">
    <property type="entry name" value="H15"/>
    <property type="match status" value="1"/>
</dbReference>
<dbReference type="GO" id="GO:0005730">
    <property type="term" value="C:nucleolus"/>
    <property type="evidence" value="ECO:0007669"/>
    <property type="project" value="TreeGrafter"/>
</dbReference>
<evidence type="ECO:0000256" key="3">
    <source>
        <dbReference type="ARBA" id="ARBA00023242"/>
    </source>
</evidence>
<dbReference type="PRINTS" id="PR00929">
    <property type="entry name" value="ATHOOK"/>
</dbReference>
<feature type="compositionally biased region" description="Basic residues" evidence="4">
    <location>
        <begin position="193"/>
        <end position="203"/>
    </location>
</feature>
<dbReference type="InterPro" id="IPR005818">
    <property type="entry name" value="Histone_H1/H5_H15"/>
</dbReference>
<dbReference type="AlphaFoldDB" id="A0AAD5NNL1"/>
<dbReference type="InterPro" id="IPR036390">
    <property type="entry name" value="WH_DNA-bd_sf"/>
</dbReference>
<evidence type="ECO:0000256" key="4">
    <source>
        <dbReference type="SAM" id="MobiDB-lite"/>
    </source>
</evidence>
<dbReference type="GO" id="GO:0031492">
    <property type="term" value="F:nucleosomal DNA binding"/>
    <property type="evidence" value="ECO:0007669"/>
    <property type="project" value="TreeGrafter"/>
</dbReference>
<comment type="subcellular location">
    <subcellularLocation>
        <location evidence="1">Nucleus</location>
    </subcellularLocation>
</comment>
<proteinExistence type="predicted"/>
<reference evidence="6" key="1">
    <citation type="journal article" date="2022" name="Plant J.">
        <title>Strategies of tolerance reflected in two North American maple genomes.</title>
        <authorList>
            <person name="McEvoy S.L."/>
            <person name="Sezen U.U."/>
            <person name="Trouern-Trend A."/>
            <person name="McMahon S.M."/>
            <person name="Schaberg P.G."/>
            <person name="Yang J."/>
            <person name="Wegrzyn J.L."/>
            <person name="Swenson N.G."/>
        </authorList>
    </citation>
    <scope>NUCLEOTIDE SEQUENCE</scope>
    <source>
        <strain evidence="6">91603</strain>
    </source>
</reference>
<keyword evidence="7" id="KW-1185">Reference proteome</keyword>
<dbReference type="GO" id="GO:0003690">
    <property type="term" value="F:double-stranded DNA binding"/>
    <property type="evidence" value="ECO:0007669"/>
    <property type="project" value="TreeGrafter"/>
</dbReference>
<evidence type="ECO:0000256" key="2">
    <source>
        <dbReference type="ARBA" id="ARBA00023125"/>
    </source>
</evidence>
<feature type="compositionally biased region" description="Pro residues" evidence="4">
    <location>
        <begin position="13"/>
        <end position="24"/>
    </location>
</feature>
<reference evidence="6" key="2">
    <citation type="submission" date="2023-02" db="EMBL/GenBank/DDBJ databases">
        <authorList>
            <person name="Swenson N.G."/>
            <person name="Wegrzyn J.L."/>
            <person name="Mcevoy S.L."/>
        </authorList>
    </citation>
    <scope>NUCLEOTIDE SEQUENCE</scope>
    <source>
        <strain evidence="6">91603</strain>
        <tissue evidence="6">Leaf</tissue>
    </source>
</reference>
<dbReference type="SUPFAM" id="SSF46785">
    <property type="entry name" value="Winged helix' DNA-binding domain"/>
    <property type="match status" value="1"/>
</dbReference>
<evidence type="ECO:0000313" key="6">
    <source>
        <dbReference type="EMBL" id="KAI9174289.1"/>
    </source>
</evidence>
<name>A0AAD5NNL1_ACENE</name>
<dbReference type="PANTHER" id="PTHR11467:SF29">
    <property type="entry name" value="OS03G0711600 PROTEIN"/>
    <property type="match status" value="1"/>
</dbReference>
<comment type="caution">
    <text evidence="6">The sequence shown here is derived from an EMBL/GenBank/DDBJ whole genome shotgun (WGS) entry which is preliminary data.</text>
</comment>
<gene>
    <name evidence="6" type="ORF">LWI28_015121</name>
</gene>
<feature type="region of interest" description="Disordered" evidence="4">
    <location>
        <begin position="1"/>
        <end position="26"/>
    </location>
</feature>
<dbReference type="SMART" id="SM00526">
    <property type="entry name" value="H15"/>
    <property type="match status" value="1"/>
</dbReference>
<dbReference type="PANTHER" id="PTHR11467">
    <property type="entry name" value="HISTONE H1"/>
    <property type="match status" value="1"/>
</dbReference>
<evidence type="ECO:0000256" key="1">
    <source>
        <dbReference type="ARBA" id="ARBA00004123"/>
    </source>
</evidence>
<organism evidence="6 7">
    <name type="scientific">Acer negundo</name>
    <name type="common">Box elder</name>
    <dbReference type="NCBI Taxonomy" id="4023"/>
    <lineage>
        <taxon>Eukaryota</taxon>
        <taxon>Viridiplantae</taxon>
        <taxon>Streptophyta</taxon>
        <taxon>Embryophyta</taxon>
        <taxon>Tracheophyta</taxon>
        <taxon>Spermatophyta</taxon>
        <taxon>Magnoliopsida</taxon>
        <taxon>eudicotyledons</taxon>
        <taxon>Gunneridae</taxon>
        <taxon>Pentapetalae</taxon>
        <taxon>rosids</taxon>
        <taxon>malvids</taxon>
        <taxon>Sapindales</taxon>
        <taxon>Sapindaceae</taxon>
        <taxon>Hippocastanoideae</taxon>
        <taxon>Acereae</taxon>
        <taxon>Acer</taxon>
    </lineage>
</organism>
<dbReference type="CDD" id="cd00073">
    <property type="entry name" value="H15"/>
    <property type="match status" value="1"/>
</dbReference>
<keyword evidence="2" id="KW-0238">DNA-binding</keyword>
<feature type="compositionally biased region" description="Low complexity" evidence="4">
    <location>
        <begin position="137"/>
        <end position="149"/>
    </location>
</feature>
<dbReference type="GO" id="GO:0030261">
    <property type="term" value="P:chromosome condensation"/>
    <property type="evidence" value="ECO:0007669"/>
    <property type="project" value="TreeGrafter"/>
</dbReference>
<dbReference type="SMART" id="SM00384">
    <property type="entry name" value="AT_hook"/>
    <property type="match status" value="6"/>
</dbReference>
<dbReference type="InterPro" id="IPR017956">
    <property type="entry name" value="AT_hook_DNA-bd_motif"/>
</dbReference>
<dbReference type="Proteomes" id="UP001064489">
    <property type="component" value="Chromosome 8"/>
</dbReference>
<dbReference type="FunFam" id="1.10.10.10:FF:000637">
    <property type="entry name" value="Histone H1.2"/>
    <property type="match status" value="1"/>
</dbReference>
<evidence type="ECO:0000259" key="5">
    <source>
        <dbReference type="PROSITE" id="PS51504"/>
    </source>
</evidence>
<keyword evidence="3" id="KW-0539">Nucleus</keyword>
<dbReference type="GO" id="GO:0006334">
    <property type="term" value="P:nucleosome assembly"/>
    <property type="evidence" value="ECO:0007669"/>
    <property type="project" value="InterPro"/>
</dbReference>
<dbReference type="EMBL" id="JAJSOW010000103">
    <property type="protein sequence ID" value="KAI9174289.1"/>
    <property type="molecule type" value="Genomic_DNA"/>
</dbReference>